<accession>A0A8J7SJZ9</accession>
<name>A0A8J7SJZ9_9PROT</name>
<sequence>MSGRSRAGWPATIRATGPLLSRIAAAILGGYALSWSVAALLAATLPATLALDRVEAVLIGGLAAFPIHVGAAIWCFASTSAARAWAGLTPALPLTGLAFLLVPAGS</sequence>
<evidence type="ECO:0000313" key="3">
    <source>
        <dbReference type="Proteomes" id="UP000672602"/>
    </source>
</evidence>
<comment type="caution">
    <text evidence="2">The sequence shown here is derived from an EMBL/GenBank/DDBJ whole genome shotgun (WGS) entry which is preliminary data.</text>
</comment>
<keyword evidence="3" id="KW-1185">Reference proteome</keyword>
<dbReference type="Proteomes" id="UP000672602">
    <property type="component" value="Unassembled WGS sequence"/>
</dbReference>
<dbReference type="AlphaFoldDB" id="A0A8J7SJZ9"/>
<evidence type="ECO:0000256" key="1">
    <source>
        <dbReference type="SAM" id="Phobius"/>
    </source>
</evidence>
<gene>
    <name evidence="2" type="ORF">KAJ83_02705</name>
</gene>
<protein>
    <submittedName>
        <fullName evidence="2">DUF3649 domain-containing protein</fullName>
    </submittedName>
</protein>
<organism evidence="2 3">
    <name type="scientific">Marivibrio halodurans</name>
    <dbReference type="NCBI Taxonomy" id="2039722"/>
    <lineage>
        <taxon>Bacteria</taxon>
        <taxon>Pseudomonadati</taxon>
        <taxon>Pseudomonadota</taxon>
        <taxon>Alphaproteobacteria</taxon>
        <taxon>Rhodospirillales</taxon>
        <taxon>Rhodospirillaceae</taxon>
        <taxon>Marivibrio</taxon>
    </lineage>
</organism>
<feature type="transmembrane region" description="Helical" evidence="1">
    <location>
        <begin position="84"/>
        <end position="104"/>
    </location>
</feature>
<keyword evidence="1" id="KW-0812">Transmembrane</keyword>
<evidence type="ECO:0000313" key="2">
    <source>
        <dbReference type="EMBL" id="MBP5855903.1"/>
    </source>
</evidence>
<proteinExistence type="predicted"/>
<feature type="transmembrane region" description="Helical" evidence="1">
    <location>
        <begin position="57"/>
        <end position="77"/>
    </location>
</feature>
<dbReference type="EMBL" id="JAGMWN010000001">
    <property type="protein sequence ID" value="MBP5855903.1"/>
    <property type="molecule type" value="Genomic_DNA"/>
</dbReference>
<keyword evidence="1" id="KW-0472">Membrane</keyword>
<keyword evidence="1" id="KW-1133">Transmembrane helix</keyword>
<dbReference type="RefSeq" id="WP_210680467.1">
    <property type="nucleotide sequence ID" value="NZ_JAGMWN010000001.1"/>
</dbReference>
<reference evidence="2" key="1">
    <citation type="submission" date="2021-04" db="EMBL/GenBank/DDBJ databases">
        <authorList>
            <person name="Zhang D.-C."/>
        </authorList>
    </citation>
    <scope>NUCLEOTIDE SEQUENCE</scope>
    <source>
        <strain evidence="2">CGMCC 1.15697</strain>
    </source>
</reference>
<feature type="transmembrane region" description="Helical" evidence="1">
    <location>
        <begin position="20"/>
        <end position="45"/>
    </location>
</feature>